<protein>
    <submittedName>
        <fullName evidence="8">Subtilase family protein</fullName>
    </submittedName>
</protein>
<feature type="active site" description="Charge relay system" evidence="5 6">
    <location>
        <position position="505"/>
    </location>
</feature>
<dbReference type="GO" id="GO:0004252">
    <property type="term" value="F:serine-type endopeptidase activity"/>
    <property type="evidence" value="ECO:0007669"/>
    <property type="project" value="UniProtKB-UniRule"/>
</dbReference>
<dbReference type="Pfam" id="PF00082">
    <property type="entry name" value="Peptidase_S8"/>
    <property type="match status" value="2"/>
</dbReference>
<dbReference type="PANTHER" id="PTHR43806">
    <property type="entry name" value="PEPTIDASE S8"/>
    <property type="match status" value="1"/>
</dbReference>
<keyword evidence="2 6" id="KW-0645">Protease</keyword>
<dbReference type="InterPro" id="IPR034045">
    <property type="entry name" value="Pep_S8_CspA-like"/>
</dbReference>
<evidence type="ECO:0000259" key="7">
    <source>
        <dbReference type="Pfam" id="PF00082"/>
    </source>
</evidence>
<dbReference type="CDD" id="cd07478">
    <property type="entry name" value="Peptidases_S8_CspA-like"/>
    <property type="match status" value="1"/>
</dbReference>
<evidence type="ECO:0000313" key="9">
    <source>
        <dbReference type="Proteomes" id="UP000191056"/>
    </source>
</evidence>
<evidence type="ECO:0000256" key="2">
    <source>
        <dbReference type="ARBA" id="ARBA00022670"/>
    </source>
</evidence>
<organism evidence="8 9">
    <name type="scientific">Clostridium chromiireducens</name>
    <dbReference type="NCBI Taxonomy" id="225345"/>
    <lineage>
        <taxon>Bacteria</taxon>
        <taxon>Bacillati</taxon>
        <taxon>Bacillota</taxon>
        <taxon>Clostridia</taxon>
        <taxon>Eubacteriales</taxon>
        <taxon>Clostridiaceae</taxon>
        <taxon>Clostridium</taxon>
    </lineage>
</organism>
<evidence type="ECO:0000256" key="1">
    <source>
        <dbReference type="ARBA" id="ARBA00011073"/>
    </source>
</evidence>
<dbReference type="PANTHER" id="PTHR43806:SF11">
    <property type="entry name" value="CEREVISIN-RELATED"/>
    <property type="match status" value="1"/>
</dbReference>
<comment type="caution">
    <text evidence="8">The sequence shown here is derived from an EMBL/GenBank/DDBJ whole genome shotgun (WGS) entry which is preliminary data.</text>
</comment>
<feature type="domain" description="Peptidase S8/S53" evidence="7">
    <location>
        <begin position="104"/>
        <end position="299"/>
    </location>
</feature>
<dbReference type="InterPro" id="IPR017310">
    <property type="entry name" value="Pept_S8A_subtilisin_clostridia"/>
</dbReference>
<dbReference type="PROSITE" id="PS00136">
    <property type="entry name" value="SUBTILASE_ASP"/>
    <property type="match status" value="1"/>
</dbReference>
<dbReference type="OrthoDB" id="2744137at2"/>
<comment type="similarity">
    <text evidence="1 6">Belongs to the peptidase S8 family.</text>
</comment>
<keyword evidence="4 6" id="KW-0720">Serine protease</keyword>
<dbReference type="SUPFAM" id="SSF52743">
    <property type="entry name" value="Subtilisin-like"/>
    <property type="match status" value="1"/>
</dbReference>
<feature type="domain" description="Peptidase S8/S53" evidence="7">
    <location>
        <begin position="440"/>
        <end position="560"/>
    </location>
</feature>
<name>A0A1V4IH66_9CLOT</name>
<accession>A0A1V4IH66</accession>
<evidence type="ECO:0000256" key="4">
    <source>
        <dbReference type="ARBA" id="ARBA00022825"/>
    </source>
</evidence>
<evidence type="ECO:0000256" key="5">
    <source>
        <dbReference type="PIRSR" id="PIRSR615500-1"/>
    </source>
</evidence>
<dbReference type="PIRSF" id="PIRSF037894">
    <property type="entry name" value="Subtilisin_rel_CspABC"/>
    <property type="match status" value="1"/>
</dbReference>
<gene>
    <name evidence="8" type="ORF">CLCHR_35790</name>
</gene>
<dbReference type="InterPro" id="IPR000209">
    <property type="entry name" value="Peptidase_S8/S53_dom"/>
</dbReference>
<keyword evidence="3 6" id="KW-0378">Hydrolase</keyword>
<reference evidence="8 9" key="1">
    <citation type="submission" date="2017-03" db="EMBL/GenBank/DDBJ databases">
        <title>Genome sequence of Clostridium chromiireducens DSM 23318.</title>
        <authorList>
            <person name="Poehlein A."/>
            <person name="Daniel R."/>
        </authorList>
    </citation>
    <scope>NUCLEOTIDE SEQUENCE [LARGE SCALE GENOMIC DNA]</scope>
    <source>
        <strain evidence="8 9">DSM 23318</strain>
    </source>
</reference>
<dbReference type="GO" id="GO:0006508">
    <property type="term" value="P:proteolysis"/>
    <property type="evidence" value="ECO:0007669"/>
    <property type="project" value="UniProtKB-KW"/>
</dbReference>
<feature type="active site" description="Charge relay system" evidence="5 6">
    <location>
        <position position="186"/>
    </location>
</feature>
<dbReference type="AlphaFoldDB" id="A0A1V4IH66"/>
<dbReference type="InterPro" id="IPR015500">
    <property type="entry name" value="Peptidase_S8_subtilisin-rel"/>
</dbReference>
<dbReference type="PRINTS" id="PR00723">
    <property type="entry name" value="SUBTILISIN"/>
</dbReference>
<dbReference type="RefSeq" id="WP_079441245.1">
    <property type="nucleotide sequence ID" value="NZ_MZGT01000055.1"/>
</dbReference>
<dbReference type="EMBL" id="MZGT01000055">
    <property type="protein sequence ID" value="OPJ59266.1"/>
    <property type="molecule type" value="Genomic_DNA"/>
</dbReference>
<dbReference type="InterPro" id="IPR023827">
    <property type="entry name" value="Peptidase_S8_Asp-AS"/>
</dbReference>
<dbReference type="PROSITE" id="PS51892">
    <property type="entry name" value="SUBTILASE"/>
    <property type="match status" value="1"/>
</dbReference>
<evidence type="ECO:0000313" key="8">
    <source>
        <dbReference type="EMBL" id="OPJ59266.1"/>
    </source>
</evidence>
<sequence>MEKTFRVAPREIFNDKNYFHYIVQYEGNIEEDVSKHPGYYVTIINDRYAILSSNRELEININPPFFSTIVYAAVPDIFTLQQISPIEASGANFLQLELPLRLTGSGVDVAIVDTGIDYLNEEFIRENGETKINYIWDQTITGGSPGSVDVPFGTTYDKNTIQQAINAFRQGQSPYDIVPTRDEIGHGTNMSGIIGAIGKSPNLKGMVPDCSFVVVKLVESLAYKDLFKINIPVFSIASIFPAIEFLHRYSLRSNRPMVIYFPLGSNLGSHKGNGILEQYLDSISTKSGIAIVTGTGNQGASQTHTSGFIPQVNDSRTIQLYISPEQRNIVLDIWIDSPNILSLAVISPSGESTGTISAEIGALETYSFVLENTSMTINYYLPEEYTGDQLIRIRLLDIKEGIWNFKLTGQVILDGVFNSWIPQEGVSVGGTRFVSSDPYGTITNPGTSDYVITSAAYNQTNNTVLNYSGIGFLSDYAARVDIAAGGVNALTVAPNNTTAIVNGTSVSAAVVAGACAMLFQWGIVEGNDPNIYSQTVKTYIQRGAVQRGGDSYPNPQWGYGILNVVKMFQNMV</sequence>
<dbReference type="Gene3D" id="2.60.120.1290">
    <property type="match status" value="1"/>
</dbReference>
<keyword evidence="9" id="KW-1185">Reference proteome</keyword>
<proteinExistence type="inferred from homology"/>
<dbReference type="InterPro" id="IPR036852">
    <property type="entry name" value="Peptidase_S8/S53_dom_sf"/>
</dbReference>
<feature type="active site" description="Charge relay system" evidence="5 6">
    <location>
        <position position="113"/>
    </location>
</feature>
<dbReference type="Proteomes" id="UP000191056">
    <property type="component" value="Unassembled WGS sequence"/>
</dbReference>
<dbReference type="InterPro" id="IPR050131">
    <property type="entry name" value="Peptidase_S8_subtilisin-like"/>
</dbReference>
<evidence type="ECO:0000256" key="3">
    <source>
        <dbReference type="ARBA" id="ARBA00022801"/>
    </source>
</evidence>
<evidence type="ECO:0000256" key="6">
    <source>
        <dbReference type="PROSITE-ProRule" id="PRU01240"/>
    </source>
</evidence>
<dbReference type="Gene3D" id="3.40.50.200">
    <property type="entry name" value="Peptidase S8/S53 domain"/>
    <property type="match status" value="1"/>
</dbReference>
<dbReference type="STRING" id="225345.CLCHR_35790"/>